<feature type="transmembrane region" description="Helical" evidence="1">
    <location>
        <begin position="123"/>
        <end position="142"/>
    </location>
</feature>
<keyword evidence="1" id="KW-0812">Transmembrane</keyword>
<evidence type="ECO:0000313" key="2">
    <source>
        <dbReference type="EMBL" id="SHH38268.1"/>
    </source>
</evidence>
<dbReference type="AlphaFoldDB" id="A0A1M5SJ25"/>
<feature type="transmembrane region" description="Helical" evidence="1">
    <location>
        <begin position="6"/>
        <end position="27"/>
    </location>
</feature>
<feature type="transmembrane region" description="Helical" evidence="1">
    <location>
        <begin position="58"/>
        <end position="77"/>
    </location>
</feature>
<keyword evidence="1" id="KW-1133">Transmembrane helix</keyword>
<keyword evidence="1" id="KW-0472">Membrane</keyword>
<sequence length="158" mass="18570">MQKLSLVEFFIFSFPEALIITIFILALCGLKINYFKIVSIGFIVSFSAFLIRPYINSFLLNVFVYDLIMIIVIYLFIKNYLFNIFCSVILTSCIYISVENFNIQTIMYFLKIPAESIIKNMSIRLFAFITQILIMIILFLIVRKLNFTIIDFEDENDI</sequence>
<accession>A0A1M5SJ25</accession>
<name>A0A1M5SJ25_9FIRM</name>
<keyword evidence="3" id="KW-1185">Reference proteome</keyword>
<feature type="transmembrane region" description="Helical" evidence="1">
    <location>
        <begin position="84"/>
        <end position="103"/>
    </location>
</feature>
<protein>
    <submittedName>
        <fullName evidence="2">Uncharacterized protein</fullName>
    </submittedName>
</protein>
<evidence type="ECO:0000256" key="1">
    <source>
        <dbReference type="SAM" id="Phobius"/>
    </source>
</evidence>
<gene>
    <name evidence="2" type="ORF">SAMN02745135_00609</name>
</gene>
<dbReference type="Proteomes" id="UP000183967">
    <property type="component" value="Unassembled WGS sequence"/>
</dbReference>
<reference evidence="3" key="1">
    <citation type="submission" date="2016-11" db="EMBL/GenBank/DDBJ databases">
        <authorList>
            <person name="Varghese N."/>
            <person name="Submissions S."/>
        </authorList>
    </citation>
    <scope>NUCLEOTIDE SEQUENCE [LARGE SCALE GENOMIC DNA]</scope>
    <source>
        <strain evidence="3">DSM 13643</strain>
    </source>
</reference>
<evidence type="ECO:0000313" key="3">
    <source>
        <dbReference type="Proteomes" id="UP000183967"/>
    </source>
</evidence>
<proteinExistence type="predicted"/>
<dbReference type="OrthoDB" id="1727016at2"/>
<feature type="transmembrane region" description="Helical" evidence="1">
    <location>
        <begin position="34"/>
        <end position="52"/>
    </location>
</feature>
<dbReference type="RefSeq" id="WP_073195354.1">
    <property type="nucleotide sequence ID" value="NZ_FQXO01000012.1"/>
</dbReference>
<organism evidence="2 3">
    <name type="scientific">Caloranaerobacter azorensis DSM 13643</name>
    <dbReference type="NCBI Taxonomy" id="1121264"/>
    <lineage>
        <taxon>Bacteria</taxon>
        <taxon>Bacillati</taxon>
        <taxon>Bacillota</taxon>
        <taxon>Tissierellia</taxon>
        <taxon>Tissierellales</taxon>
        <taxon>Thermohalobacteraceae</taxon>
        <taxon>Caloranaerobacter</taxon>
    </lineage>
</organism>
<dbReference type="EMBL" id="FQXO01000012">
    <property type="protein sequence ID" value="SHH38268.1"/>
    <property type="molecule type" value="Genomic_DNA"/>
</dbReference>